<comment type="caution">
    <text evidence="2">The sequence shown here is derived from an EMBL/GenBank/DDBJ whole genome shotgun (WGS) entry which is preliminary data.</text>
</comment>
<evidence type="ECO:0000256" key="1">
    <source>
        <dbReference type="SAM" id="SignalP"/>
    </source>
</evidence>
<dbReference type="RefSeq" id="WP_173317424.1">
    <property type="nucleotide sequence ID" value="NZ_BAAAUE010000021.1"/>
</dbReference>
<accession>A0A7Y9HHU7</accession>
<dbReference type="AlphaFoldDB" id="A0A7Y9HHU7"/>
<dbReference type="Proteomes" id="UP000530403">
    <property type="component" value="Unassembled WGS sequence"/>
</dbReference>
<feature type="signal peptide" evidence="1">
    <location>
        <begin position="1"/>
        <end position="28"/>
    </location>
</feature>
<evidence type="ECO:0008006" key="4">
    <source>
        <dbReference type="Google" id="ProtNLM"/>
    </source>
</evidence>
<proteinExistence type="predicted"/>
<name>A0A7Y9HHU7_9ACTN</name>
<evidence type="ECO:0000313" key="3">
    <source>
        <dbReference type="Proteomes" id="UP000530403"/>
    </source>
</evidence>
<protein>
    <recommendedName>
        <fullName evidence="4">Lipoprotein</fullName>
    </recommendedName>
</protein>
<reference evidence="2 3" key="1">
    <citation type="submission" date="2020-07" db="EMBL/GenBank/DDBJ databases">
        <title>Sequencing the genomes of 1000 actinobacteria strains.</title>
        <authorList>
            <person name="Klenk H.-P."/>
        </authorList>
    </citation>
    <scope>NUCLEOTIDE SEQUENCE [LARGE SCALE GENOMIC DNA]</scope>
    <source>
        <strain evidence="2 3">DSM 41455</strain>
    </source>
</reference>
<evidence type="ECO:0000313" key="2">
    <source>
        <dbReference type="EMBL" id="NYE44813.1"/>
    </source>
</evidence>
<feature type="chain" id="PRO_5031471156" description="Lipoprotein" evidence="1">
    <location>
        <begin position="29"/>
        <end position="98"/>
    </location>
</feature>
<organism evidence="2 3">
    <name type="scientific">Streptomyces fulvorobeus</name>
    <dbReference type="NCBI Taxonomy" id="284028"/>
    <lineage>
        <taxon>Bacteria</taxon>
        <taxon>Bacillati</taxon>
        <taxon>Actinomycetota</taxon>
        <taxon>Actinomycetes</taxon>
        <taxon>Kitasatosporales</taxon>
        <taxon>Streptomycetaceae</taxon>
        <taxon>Streptomyces</taxon>
    </lineage>
</organism>
<gene>
    <name evidence="2" type="ORF">HEB29_005824</name>
</gene>
<sequence>MMRFKRLLVAAVLGAASIVPLSAATASAAPGDSCTLEVTTEDPITGETISVVAVPGTEVNRFGTRTCEAVLPGTGLFGVRCGSIVAVATNIGIEAKCN</sequence>
<dbReference type="EMBL" id="JACCCF010000001">
    <property type="protein sequence ID" value="NYE44813.1"/>
    <property type="molecule type" value="Genomic_DNA"/>
</dbReference>
<keyword evidence="1" id="KW-0732">Signal</keyword>